<feature type="region of interest" description="Disordered" evidence="17">
    <location>
        <begin position="3031"/>
        <end position="3131"/>
    </location>
</feature>
<name>A0A5N3VBJ3_MUNMU</name>
<dbReference type="InterPro" id="IPR027417">
    <property type="entry name" value="P-loop_NTPase"/>
</dbReference>
<dbReference type="PANTHER" id="PTHR47117">
    <property type="entry name" value="STAR-RELATED LIPID TRANSFER PROTEIN 9"/>
    <property type="match status" value="1"/>
</dbReference>
<feature type="compositionally biased region" description="Basic and acidic residues" evidence="17">
    <location>
        <begin position="2743"/>
        <end position="2756"/>
    </location>
</feature>
<keyword evidence="10" id="KW-0539">Nucleus</keyword>
<feature type="region of interest" description="Disordered" evidence="17">
    <location>
        <begin position="3512"/>
        <end position="3539"/>
    </location>
</feature>
<evidence type="ECO:0000256" key="3">
    <source>
        <dbReference type="ARBA" id="ARBA00022490"/>
    </source>
</evidence>
<feature type="compositionally biased region" description="Basic and acidic residues" evidence="17">
    <location>
        <begin position="2913"/>
        <end position="2926"/>
    </location>
</feature>
<dbReference type="GO" id="GO:0008289">
    <property type="term" value="F:lipid binding"/>
    <property type="evidence" value="ECO:0007669"/>
    <property type="project" value="InterPro"/>
</dbReference>
<keyword evidence="6 15" id="KW-0067">ATP-binding</keyword>
<dbReference type="GO" id="GO:0008017">
    <property type="term" value="F:microtubule binding"/>
    <property type="evidence" value="ECO:0007669"/>
    <property type="project" value="InterPro"/>
</dbReference>
<feature type="region of interest" description="Disordered" evidence="17">
    <location>
        <begin position="1743"/>
        <end position="1765"/>
    </location>
</feature>
<feature type="domain" description="Kinesin motor" evidence="18">
    <location>
        <begin position="1"/>
        <end position="306"/>
    </location>
</feature>
<comment type="function">
    <text evidence="12">Microtubule-dependent motor protein required for spindle pole assembly during mitosis. Required to stabilize the pericentriolar material (PCM).</text>
</comment>
<evidence type="ECO:0000256" key="9">
    <source>
        <dbReference type="ARBA" id="ARBA00023212"/>
    </source>
</evidence>
<evidence type="ECO:0000259" key="19">
    <source>
        <dbReference type="PROSITE" id="PS50848"/>
    </source>
</evidence>
<evidence type="ECO:0000313" key="20">
    <source>
        <dbReference type="EMBL" id="KAB0345711.1"/>
    </source>
</evidence>
<feature type="region of interest" description="Disordered" evidence="17">
    <location>
        <begin position="1803"/>
        <end position="1855"/>
    </location>
</feature>
<keyword evidence="21" id="KW-1185">Reference proteome</keyword>
<dbReference type="CDD" id="cd22731">
    <property type="entry name" value="FHA_KIF16A_STARD9"/>
    <property type="match status" value="1"/>
</dbReference>
<dbReference type="SUPFAM" id="SSF49879">
    <property type="entry name" value="SMAD/FHA domain"/>
    <property type="match status" value="1"/>
</dbReference>
<dbReference type="GO" id="GO:0003777">
    <property type="term" value="F:microtubule motor activity"/>
    <property type="evidence" value="ECO:0007669"/>
    <property type="project" value="InterPro"/>
</dbReference>
<feature type="region of interest" description="Disordered" evidence="17">
    <location>
        <begin position="2888"/>
        <end position="2974"/>
    </location>
</feature>
<dbReference type="Pfam" id="PF01852">
    <property type="entry name" value="START"/>
    <property type="match status" value="1"/>
</dbReference>
<dbReference type="Proteomes" id="UP000326458">
    <property type="component" value="Unassembled WGS sequence"/>
</dbReference>
<sequence length="4469" mass="481423">VFQDLGTEVLSGAAKGYNICLFAYGQTGSGKTYTMLGTPASVGLTPRICEGLFIREENCAPLPASCSIKVSFLEIYNERVRDLLKQSDQKKTYNLRVREHPEMGPYVQGLSQHVVTNYKQVIQLLEEGIANRITAATHVHEASSRSHAIFTIYYTQAFLENNLPSEIASKINLVDLAGSERADPSYCKDRITEGANINKSLVTLGIVISTLAQNSQVFNSCQSLNSAASDGGDSRLPSSPSGTSSGGEPSRRQSYIPYRDSVLTWLLKDSLGGNSRTIMVATVSPAHTSYSETMSTLRYASNAKNIINKPRVNEDANVKLIRELREEIGRLKAMLLSFELRSFHSLNEGKDENLKELILQNESETGQLSKDWARKWNEWQALMEHYRVDINRRRAGLVINSSLPHLMALEDDVLSTGVVLYHLKEGTTKIGRIDSEQEQDIVLQGQWIERDHCTITSACGVVILRPARGARCTVNGREVTSSCRLTQGAVITLGKAQKFRFNHPAEAAVLRQRRQVGEAVGGSGSLEWLDLGGDVTASQMCLCPLLWKERRALREQNDKDHWPLRAGETPYGTQIPQQQQHLVGDVRQQILVGQIRAKQEAEQEQLHAGLRVEDDQRLLQGTGSKNKETASSRQQLQQDHAAEKELEAAVPSHSWCQTDPKTQPSPQVQSQSRVVHPQFLWRHERSIRRKRASFKLERIIKKQRLLEAHRGPEQLRALCWLQDDHPRRTPFPALRPGALVPGPHRRSRLTSCSSLRLRRPCSWHSAQLRSVFVNRDPSTTLPPVADPPEQFSEEYLPLAASYPPRIGHLIQHALCSSGEGHFGTARKALTWKGASPLGTCLTESSESASVQEVERMGKQPCQMVAQSLASLGQSAHKPGGLRPHTSRVVSRREPWAHEAVEGASCTKTFWAGSIPLSPSGASKRQQRVLAARVEKSSCLSHGSLLKRQHNSSPIVAFERGKGGDVSDADSGYSVGSLSCVCAKALPAPVELEEHEGKERDLPEPDNSESDDSQISEDSLAEKGPGNPRDNPGHSYLTSVCGHGQARVQAFGRGFTTSSDSQPFTLAHRSVSLDSLIDAEEEPGDHWQGKPSFASTDEMPTETFWSLQSPILPAGGQEAVCRLGPISHRRAPRLDAILPVSSSFYLEPQPQPPCEQPEVAVERSPTEPATTLQDMQPSRGSPLVSMDSWFSCDSKINPSSPPRSLCPSPDIQEVQRCGWERPGYWLNIEELKSPGTETILPSSTTLPPASTELPCSISSVYTDPVSGSVSLWDPCSLLQPGAEGTFQASGVPDMAQQGVSEASNSSVSSLLAASASSFTYVGSACERDWAALQQKYLLELSHPVSEATGAPRPVFPSLKEDSGLPVQASGREGDAVLPVGPGVSSSPDFNNVPTYLSKIRRLRAEKEQDSLNVKVEGTSDFFTTSEKEVSHSGTYSADVESLTSGPTNAQVSAAENKMAYPMTAARGVKTSGLEESSQSSEKPGLMTSSDECFILKNPCHHIVTIATKDPHWPRGWAPLRKKRAGPVRRLGLNSHRPPQEEKTGSQESSMEAGRRHSKPSCSFPSGPELYLHSAPWNPLPSSLQPPPLETFYVTKSRDALTETALEIPACREARVPSPPLREAWGFGHEHQVLQNVYVEDKLPVQLQNQNSKIASSQQVAAERPVDLNAKEVCREKGKYLGKVKERSHNSVYFFVTQNGHFFPSTSIKVCEFENQVGILNKHSLPTLKQGAKAPIQSYCSVSSSRSGSGKPFLACESETGEEEEQGQKAVLTQAQAFDTKRHFPSRVRSDFTCKTIYLAPDKDKPQDAALPLKSRSVRHQVSSPETMALGESPAHKEEGRNETGLLGKAPHSKDGSEEFKLSQTESTYEQFQSVTCSQERNLSECKVPGKVLKANPKEEPPGKTWDERVNSTNEMVRLIRSVMQLENGISEIESKQGKQLYASHPPGVSKEFIFQYQQDQETADSVLRTGSFGNHPPFKDQLTSPKWTDDVICRDGEAGEVEVNGSTDPQGPGSRFVRGHTYPAVLNTPIKDSGGYLGVCTVCRECTNASAHPRTKASARALPLQPRREGTSEEGKLVNAVHLRRQPRSLGSLEELETLEGVQESHPAKCIHHSQQEEPAVQAQVEEMAAQRGSLEEKNTVSATQRLPGPCHHCVHTLFGHRTGLSPSQPDSCMAPRQDLSHTLLLNSTRLPRSYLYAPDTLGISSVDYVLDPTVLKMPTSPLVTGAGQQDQSGASGHHSLQGDDRWDSSVVHSAWPGSVTPMATGPCGQSSVPGSVPLGAEGKRSASTGPQDQGADLRTNSMGLGSRVGSPSRAEAAEPRGPDRAGALNGASSLLERKVGSPLGEGDNQGREVRQEAEDLSSAGGAFSVPVSPPGVPQPEPSGQPPTSLAVLEETGLAKTQRKQLYNVVAGDTVLPSSKTLLEPECSSRAPGRLQCPQMGQSVADRTTNEAEAWNHTASLSVEPRHRSIDKRATVHQAIPPSADSFHSLPSTDTDVGPQCPSRTSPHTDPAPGGSHCTRKQSFLGAGEQSVCHTSSSEITEKNKATGAAPSAGALGSEGLPSSAASREEDRRVMTGEVVAASLSQVPFDDAGQIAQGREALVVTEGMLPGHQESSAVHQEPATPDCTWGGGSGTIQAIAQGEKAACFESRHVIADVQNSASLSEPHQDQGQCLEASTSSEEGRANPTWGAVLPRALRGVGPEAPLQPRVKPEGSIGSGLAEVCRAGVEGPRPALLPDQSPGGVREEAPSRCLRDDSGVSVSSWSPGGSKTLGLSQSQEESRSGPCWQLHSPQPVVWGARSSPSSTSLCYRDGDLGRAASTAPLHPHHPSRVPSRAWGMERGEGRGGEPGVLLAHGLEPKGINVELGPGDGSTPEASAAAVLPLTGGCSSPAAPDMRTSPLSPLLTDGSSRSVGDSEKKAAEKKVRAELQALPSPEGRCSETPGRLQDSSVGGQGTQGSQPKPAAAGGPHTLNLSEGCVESELPEGLQQGCLGNDIRCLPEEPQLPPGSRDHGGLHPQAKLITELKYVSRSQVDSPWEEEEQQRDQAAGGRGDPVGVRRPPHADEGSSDSCQIRGADREGRTVARSPVSKTISPSFSDSAAVSLGQRRARWPAAQGPGQPSSGGEQPAPQHRGSLPIIAVFGHKYSRPQFSVVSSSRSLQELNLSVEPPSPTEEDIAEPNQLWASHPRGTSSGKSAVRTSLNAEGCDQEAFSDLDSIAIDLRPLPLAPPPYSATSTFSRMPIPNLMSVHPSGALEQAQSGKSERLGGQAKPEWHSTDVGGGALLLGPSDINPCVLPWSPKRPARTGWRQHVFGGAVSVSHCPTSQGLTPPNVAQSSMDSCLEDQSSLLHSHLSTLASAQSMLNKCSSIGNARGSHEAWEVWGSLPALRNPDILISSEGAAPSKGPDERAQFRGTPDEVGSPRREPSWAEGSAAGPVDEIMLLYPSEVGGPVAQSRTDTLERGTQTLGCESHWSSSDSSARSDLASWASMHSLSLHLSQLLHSTSELLGSLSQPSVAEKEWNAKRDTPREVPQTQVMDGSTQTTVDEGIQTDLASPSLHVQAPEAEPQKVDVILEGLGSDLASMSQGKGHVPRTLQKREAEETVWKTAGPLDLQGEDTLCRPQSTPVPSFHFNFQKGPFGQNLPSLSPQASPDALLPPSSQPEEPSCLAVGRPCLSALSSPGPCPHTVESAGELRVQKEQGSTSALLVDRASSPILTLSASTPGSGIPPGTLSLPSPSDLSLDSRQKLVSSPSLPLPAPRPPVGNFSQTTDEAGGSQRAGAPCGEGRSSLEGGDRRPFGVSSEGSPQQSTKLQVRFVQQPPQQCLPRAAAGVQSRLSPPALRSGSQRLTDSFLPEDVASEECGSLSRRGPGGWQSRTEKRGEGSASPVELRPALDVSSSLGGLQRHSPCPFSELTDSPGLQGCILGPPVACQPGGLLPPGSQMYTAPEPQHHGLRDLPVRNKFSDWCGPQNDSPGGLGTVNSLGTRGDCGSGEQPQRRPQAPEDQSRAPEWPQREQIPLKIGAQNLSLSTELTEAKLHRGFGETDALLQVLKSGTGEALAAEKEERYARPKHTAETLQRVQAERLQNSRWTRSLSPEKQLSFARDFDLPSRRREYLQQLRKDVVETTRSPGSASRSSHPPSDIELMLQEYQRAREEAKVEIARARDRLQERTEQEKLRIRQQIISQLLRGNTNLPDSRDSWVGEVRGRSSVRNNQLNLASSAWKSLAYGRSAALGSCCCSPSSLSSLGTSFSSSYKDLAKHIVDLSMADVMAACSHNLNNLFSCRAAAGWNHQGEEQEVQLYYKMFSSTRHGFLGAGVVSQPLSHVWAAVSDPTLWPLYHKPIQTARLHQRVTNSINLVYLVCNTTVCALKQPRDFCCVCVEAREGQLSIMAAQSVYDASMPRPSREMVRGEILPSAWILQPLTVEGKEITRVIYLAQVELGAPGFPPQLLSSFIKQQPLVIAKLASFLGS</sequence>
<dbReference type="SMART" id="SM00129">
    <property type="entry name" value="KISc"/>
    <property type="match status" value="1"/>
</dbReference>
<feature type="region of interest" description="Disordered" evidence="17">
    <location>
        <begin position="2480"/>
        <end position="2572"/>
    </location>
</feature>
<feature type="region of interest" description="Disordered" evidence="17">
    <location>
        <begin position="623"/>
        <end position="671"/>
    </location>
</feature>
<feature type="region of interest" description="Disordered" evidence="17">
    <location>
        <begin position="4120"/>
        <end position="4140"/>
    </location>
</feature>
<dbReference type="PRINTS" id="PR00380">
    <property type="entry name" value="KINESINHEAVY"/>
</dbReference>
<dbReference type="EMBL" id="VCEA01000003">
    <property type="protein sequence ID" value="KAB0345711.1"/>
    <property type="molecule type" value="Genomic_DNA"/>
</dbReference>
<feature type="region of interest" description="Disordered" evidence="17">
    <location>
        <begin position="3963"/>
        <end position="4013"/>
    </location>
</feature>
<dbReference type="InterPro" id="IPR023393">
    <property type="entry name" value="START-like_dom_sf"/>
</dbReference>
<dbReference type="InterPro" id="IPR036961">
    <property type="entry name" value="Kinesin_motor_dom_sf"/>
</dbReference>
<dbReference type="InterPro" id="IPR002913">
    <property type="entry name" value="START_lipid-bd_dom"/>
</dbReference>
<feature type="coiled-coil region" evidence="16">
    <location>
        <begin position="4145"/>
        <end position="4172"/>
    </location>
</feature>
<evidence type="ECO:0000256" key="12">
    <source>
        <dbReference type="ARBA" id="ARBA00057304"/>
    </source>
</evidence>
<evidence type="ECO:0000256" key="4">
    <source>
        <dbReference type="ARBA" id="ARBA00022553"/>
    </source>
</evidence>
<feature type="region of interest" description="Disordered" evidence="17">
    <location>
        <begin position="2661"/>
        <end position="2685"/>
    </location>
</feature>
<dbReference type="GO" id="GO:0005737">
    <property type="term" value="C:cytoplasm"/>
    <property type="evidence" value="ECO:0007669"/>
    <property type="project" value="TreeGrafter"/>
</dbReference>
<feature type="region of interest" description="Disordered" evidence="17">
    <location>
        <begin position="3164"/>
        <end position="3195"/>
    </location>
</feature>
<dbReference type="Gene3D" id="2.60.200.20">
    <property type="match status" value="1"/>
</dbReference>
<keyword evidence="3" id="KW-0963">Cytoplasm</keyword>
<feature type="region of interest" description="Disordered" evidence="17">
    <location>
        <begin position="3717"/>
        <end position="3811"/>
    </location>
</feature>
<dbReference type="FunFam" id="3.30.530.20:FF:000022">
    <property type="entry name" value="StAR-related lipid transfer (START) domain-containing 9"/>
    <property type="match status" value="1"/>
</dbReference>
<feature type="region of interest" description="Disordered" evidence="17">
    <location>
        <begin position="2730"/>
        <end position="2786"/>
    </location>
</feature>
<gene>
    <name evidence="20" type="ORF">FD754_022637</name>
</gene>
<evidence type="ECO:0000256" key="2">
    <source>
        <dbReference type="ARBA" id="ARBA00004123"/>
    </source>
</evidence>
<keyword evidence="9" id="KW-0206">Cytoskeleton</keyword>
<dbReference type="FunFam" id="3.40.850.10:FF:000021">
    <property type="entry name" value="kinesin-like protein KIF16B isoform X1"/>
    <property type="match status" value="1"/>
</dbReference>
<feature type="compositionally biased region" description="Polar residues" evidence="17">
    <location>
        <begin position="2661"/>
        <end position="2679"/>
    </location>
</feature>
<dbReference type="SUPFAM" id="SSF55961">
    <property type="entry name" value="Bet v1-like"/>
    <property type="match status" value="1"/>
</dbReference>
<protein>
    <recommendedName>
        <fullName evidence="13">StAR-related lipid transfer protein 9</fullName>
    </recommendedName>
    <alternativeName>
        <fullName evidence="14">START domain-containing protein 9</fullName>
    </alternativeName>
</protein>
<dbReference type="SUPFAM" id="SSF52540">
    <property type="entry name" value="P-loop containing nucleoside triphosphate hydrolases"/>
    <property type="match status" value="1"/>
</dbReference>
<evidence type="ECO:0000256" key="1">
    <source>
        <dbReference type="ARBA" id="ARBA00004114"/>
    </source>
</evidence>
<feature type="binding site" evidence="15">
    <location>
        <begin position="25"/>
        <end position="32"/>
    </location>
    <ligand>
        <name>ATP</name>
        <dbReference type="ChEBI" id="CHEBI:30616"/>
    </ligand>
</feature>
<feature type="compositionally biased region" description="Polar residues" evidence="17">
    <location>
        <begin position="3530"/>
        <end position="3539"/>
    </location>
</feature>
<dbReference type="SMART" id="SM00240">
    <property type="entry name" value="FHA"/>
    <property type="match status" value="1"/>
</dbReference>
<evidence type="ECO:0000256" key="5">
    <source>
        <dbReference type="ARBA" id="ARBA00022741"/>
    </source>
</evidence>
<feature type="compositionally biased region" description="Basic and acidic residues" evidence="17">
    <location>
        <begin position="2348"/>
        <end position="2357"/>
    </location>
</feature>
<evidence type="ECO:0000256" key="10">
    <source>
        <dbReference type="ARBA" id="ARBA00023242"/>
    </source>
</evidence>
<dbReference type="GO" id="GO:0007018">
    <property type="term" value="P:microtubule-based movement"/>
    <property type="evidence" value="ECO:0007669"/>
    <property type="project" value="InterPro"/>
</dbReference>
<dbReference type="PANTHER" id="PTHR47117:SF1">
    <property type="entry name" value="STAR-RELATED LIPID TRANSFER PROTEIN 9"/>
    <property type="match status" value="1"/>
</dbReference>
<keyword evidence="8 15" id="KW-0505">Motor protein</keyword>
<feature type="compositionally biased region" description="Low complexity" evidence="17">
    <location>
        <begin position="2225"/>
        <end position="2239"/>
    </location>
</feature>
<feature type="region of interest" description="Disordered" evidence="17">
    <location>
        <begin position="2220"/>
        <end position="2388"/>
    </location>
</feature>
<evidence type="ECO:0000313" key="21">
    <source>
        <dbReference type="Proteomes" id="UP000326458"/>
    </source>
</evidence>
<dbReference type="Pfam" id="PF00498">
    <property type="entry name" value="FHA"/>
    <property type="match status" value="1"/>
</dbReference>
<feature type="non-terminal residue" evidence="20">
    <location>
        <position position="1"/>
    </location>
</feature>
<feature type="compositionally biased region" description="Basic and acidic residues" evidence="17">
    <location>
        <begin position="3515"/>
        <end position="3527"/>
    </location>
</feature>
<dbReference type="Pfam" id="PF00225">
    <property type="entry name" value="Kinesin"/>
    <property type="match status" value="1"/>
</dbReference>
<feature type="region of interest" description="Disordered" evidence="17">
    <location>
        <begin position="3636"/>
        <end position="3662"/>
    </location>
</feature>
<comment type="subcellular location">
    <subcellularLocation>
        <location evidence="1">Cytoplasm</location>
        <location evidence="1">Cytoskeleton</location>
        <location evidence="1">Microtubule organizing center</location>
        <location evidence="1">Centrosome</location>
        <location evidence="1">Centriole</location>
    </subcellularLocation>
    <subcellularLocation>
        <location evidence="2">Nucleus</location>
    </subcellularLocation>
</comment>
<feature type="compositionally biased region" description="Low complexity" evidence="17">
    <location>
        <begin position="3719"/>
        <end position="3751"/>
    </location>
</feature>
<feature type="compositionally biased region" description="Low complexity" evidence="17">
    <location>
        <begin position="3111"/>
        <end position="3129"/>
    </location>
</feature>
<feature type="region of interest" description="Disordered" evidence="17">
    <location>
        <begin position="1512"/>
        <end position="1563"/>
    </location>
</feature>
<feature type="compositionally biased region" description="Acidic residues" evidence="17">
    <location>
        <begin position="1003"/>
        <end position="1014"/>
    </location>
</feature>
<dbReference type="GO" id="GO:0051225">
    <property type="term" value="P:spindle assembly"/>
    <property type="evidence" value="ECO:0007669"/>
    <property type="project" value="TreeGrafter"/>
</dbReference>
<dbReference type="PROSITE" id="PS00411">
    <property type="entry name" value="KINESIN_MOTOR_1"/>
    <property type="match status" value="1"/>
</dbReference>
<dbReference type="GO" id="GO:0005814">
    <property type="term" value="C:centriole"/>
    <property type="evidence" value="ECO:0007669"/>
    <property type="project" value="UniProtKB-SubCell"/>
</dbReference>
<evidence type="ECO:0000256" key="7">
    <source>
        <dbReference type="ARBA" id="ARBA00023054"/>
    </source>
</evidence>
<evidence type="ECO:0000256" key="11">
    <source>
        <dbReference type="ARBA" id="ARBA00038673"/>
    </source>
</evidence>
<dbReference type="InterPro" id="IPR008984">
    <property type="entry name" value="SMAD_FHA_dom_sf"/>
</dbReference>
<feature type="compositionally biased region" description="Polar residues" evidence="17">
    <location>
        <begin position="3087"/>
        <end position="3099"/>
    </location>
</feature>
<keyword evidence="4" id="KW-0597">Phosphoprotein</keyword>
<feature type="compositionally biased region" description="Low complexity" evidence="17">
    <location>
        <begin position="2757"/>
        <end position="2768"/>
    </location>
</feature>
<evidence type="ECO:0000256" key="8">
    <source>
        <dbReference type="ARBA" id="ARBA00023175"/>
    </source>
</evidence>
<accession>A0A5N3VBJ3</accession>
<evidence type="ECO:0000259" key="18">
    <source>
        <dbReference type="PROSITE" id="PS50067"/>
    </source>
</evidence>
<evidence type="ECO:0000256" key="16">
    <source>
        <dbReference type="SAM" id="Coils"/>
    </source>
</evidence>
<feature type="domain" description="START" evidence="19">
    <location>
        <begin position="4334"/>
        <end position="4469"/>
    </location>
</feature>
<dbReference type="InterPro" id="IPR019821">
    <property type="entry name" value="Kinesin_motor_CS"/>
</dbReference>
<organism evidence="20 21">
    <name type="scientific">Muntiacus muntjak</name>
    <name type="common">Barking deer</name>
    <name type="synonym">Indian muntjac</name>
    <dbReference type="NCBI Taxonomy" id="9888"/>
    <lineage>
        <taxon>Eukaryota</taxon>
        <taxon>Metazoa</taxon>
        <taxon>Chordata</taxon>
        <taxon>Craniata</taxon>
        <taxon>Vertebrata</taxon>
        <taxon>Euteleostomi</taxon>
        <taxon>Mammalia</taxon>
        <taxon>Eutheria</taxon>
        <taxon>Laurasiatheria</taxon>
        <taxon>Artiodactyla</taxon>
        <taxon>Ruminantia</taxon>
        <taxon>Pecora</taxon>
        <taxon>Cervidae</taxon>
        <taxon>Muntiacinae</taxon>
        <taxon>Muntiacus</taxon>
    </lineage>
</organism>
<comment type="caution">
    <text evidence="20">The sequence shown here is derived from an EMBL/GenBank/DDBJ whole genome shotgun (WGS) entry which is preliminary data.</text>
</comment>
<keyword evidence="5 15" id="KW-0547">Nucleotide-binding</keyword>
<feature type="compositionally biased region" description="Pro residues" evidence="17">
    <location>
        <begin position="2371"/>
        <end position="2384"/>
    </location>
</feature>
<evidence type="ECO:0000256" key="17">
    <source>
        <dbReference type="SAM" id="MobiDB-lite"/>
    </source>
</evidence>
<evidence type="ECO:0000256" key="6">
    <source>
        <dbReference type="ARBA" id="ARBA00022840"/>
    </source>
</evidence>
<comment type="subunit">
    <text evidence="11">Interacts with ATAD3A.</text>
</comment>
<dbReference type="Gene3D" id="3.40.850.10">
    <property type="entry name" value="Kinesin motor domain"/>
    <property type="match status" value="1"/>
</dbReference>
<evidence type="ECO:0000256" key="15">
    <source>
        <dbReference type="PROSITE-ProRule" id="PRU00283"/>
    </source>
</evidence>
<feature type="compositionally biased region" description="Polar residues" evidence="17">
    <location>
        <begin position="4124"/>
        <end position="4137"/>
    </location>
</feature>
<keyword evidence="7 16" id="KW-0175">Coiled coil</keyword>
<feature type="compositionally biased region" description="Polar residues" evidence="17">
    <location>
        <begin position="3800"/>
        <end position="3810"/>
    </location>
</feature>
<evidence type="ECO:0000256" key="13">
    <source>
        <dbReference type="ARBA" id="ARBA00070248"/>
    </source>
</evidence>
<dbReference type="Gene3D" id="3.30.530.20">
    <property type="match status" value="1"/>
</dbReference>
<feature type="region of interest" description="Disordered" evidence="17">
    <location>
        <begin position="3823"/>
        <end position="3889"/>
    </location>
</feature>
<dbReference type="GO" id="GO:0005634">
    <property type="term" value="C:nucleus"/>
    <property type="evidence" value="ECO:0007669"/>
    <property type="project" value="UniProtKB-SubCell"/>
</dbReference>
<comment type="similarity">
    <text evidence="15">Belongs to the TRAFAC class myosin-kinesin ATPase superfamily. Kinesin family.</text>
</comment>
<feature type="compositionally biased region" description="Low complexity" evidence="17">
    <location>
        <begin position="234"/>
        <end position="248"/>
    </location>
</feature>
<proteinExistence type="inferred from homology"/>
<feature type="region of interest" description="Disordered" evidence="17">
    <location>
        <begin position="3394"/>
        <end position="3432"/>
    </location>
</feature>
<feature type="region of interest" description="Disordered" evidence="17">
    <location>
        <begin position="990"/>
        <end position="1038"/>
    </location>
</feature>
<dbReference type="FunFam" id="2.60.200.20:FF:000005">
    <property type="entry name" value="Kinesin family member 16B"/>
    <property type="match status" value="1"/>
</dbReference>
<dbReference type="PROSITE" id="PS50848">
    <property type="entry name" value="START"/>
    <property type="match status" value="1"/>
</dbReference>
<dbReference type="InterPro" id="IPR001752">
    <property type="entry name" value="Kinesin_motor_dom"/>
</dbReference>
<feature type="region of interest" description="Disordered" evidence="17">
    <location>
        <begin position="228"/>
        <end position="253"/>
    </location>
</feature>
<reference evidence="20 21" key="1">
    <citation type="submission" date="2019-06" db="EMBL/GenBank/DDBJ databases">
        <title>Discovery of a novel chromosome fission-fusion reversal in muntjac.</title>
        <authorList>
            <person name="Mudd A.B."/>
            <person name="Bredeson J.V."/>
            <person name="Baum R."/>
            <person name="Hockemeyer D."/>
            <person name="Rokhsar D.S."/>
        </authorList>
    </citation>
    <scope>NUCLEOTIDE SEQUENCE [LARGE SCALE GENOMIC DNA]</scope>
    <source>
        <strain evidence="20">UTSW_UCB_Mm</strain>
        <tissue evidence="20">Fibroblast cell line</tissue>
    </source>
</reference>
<dbReference type="GO" id="GO:0005524">
    <property type="term" value="F:ATP binding"/>
    <property type="evidence" value="ECO:0007669"/>
    <property type="project" value="UniProtKB-UniRule"/>
</dbReference>
<dbReference type="InterPro" id="IPR000253">
    <property type="entry name" value="FHA_dom"/>
</dbReference>
<dbReference type="PROSITE" id="PS50067">
    <property type="entry name" value="KINESIN_MOTOR_2"/>
    <property type="match status" value="1"/>
</dbReference>
<evidence type="ECO:0000256" key="14">
    <source>
        <dbReference type="ARBA" id="ARBA00079037"/>
    </source>
</evidence>